<evidence type="ECO:0000256" key="1">
    <source>
        <dbReference type="ARBA" id="ARBA00004479"/>
    </source>
</evidence>
<evidence type="ECO:0000256" key="2">
    <source>
        <dbReference type="ARBA" id="ARBA00008054"/>
    </source>
</evidence>
<evidence type="ECO:0000259" key="15">
    <source>
        <dbReference type="Pfam" id="PF08441"/>
    </source>
</evidence>
<dbReference type="EMBL" id="LR900204">
    <property type="protein sequence ID" value="CAD7244696.1"/>
    <property type="molecule type" value="Genomic_DNA"/>
</dbReference>
<evidence type="ECO:0000256" key="9">
    <source>
        <dbReference type="ARBA" id="ARBA00023136"/>
    </source>
</evidence>
<evidence type="ECO:0000256" key="12">
    <source>
        <dbReference type="PROSITE-ProRule" id="PRU00803"/>
    </source>
</evidence>
<gene>
    <name evidence="17" type="ORF">DSTB1V02_LOCUS4583</name>
</gene>
<keyword evidence="10 13" id="KW-0675">Receptor</keyword>
<dbReference type="GO" id="GO:0048513">
    <property type="term" value="P:animal organ development"/>
    <property type="evidence" value="ECO:0007669"/>
    <property type="project" value="UniProtKB-ARBA"/>
</dbReference>
<comment type="similarity">
    <text evidence="2 13">Belongs to the integrin alpha chain family.</text>
</comment>
<dbReference type="EMBL" id="CAJPEV010000687">
    <property type="protein sequence ID" value="CAG0887654.1"/>
    <property type="molecule type" value="Genomic_DNA"/>
</dbReference>
<evidence type="ECO:0000313" key="18">
    <source>
        <dbReference type="Proteomes" id="UP000677054"/>
    </source>
</evidence>
<keyword evidence="7 13" id="KW-1133">Transmembrane helix</keyword>
<keyword evidence="3 13" id="KW-0812">Transmembrane</keyword>
<feature type="compositionally biased region" description="Basic and acidic residues" evidence="14">
    <location>
        <begin position="987"/>
        <end position="1012"/>
    </location>
</feature>
<evidence type="ECO:0000256" key="5">
    <source>
        <dbReference type="ARBA" id="ARBA00022737"/>
    </source>
</evidence>
<feature type="repeat" description="FG-GAP" evidence="12">
    <location>
        <begin position="289"/>
        <end position="346"/>
    </location>
</feature>
<dbReference type="PANTHER" id="PTHR23220">
    <property type="entry name" value="INTEGRIN ALPHA"/>
    <property type="match status" value="1"/>
</dbReference>
<keyword evidence="9 13" id="KW-0472">Membrane</keyword>
<dbReference type="PANTHER" id="PTHR23220:SF83">
    <property type="entry name" value="INTEGRIN ALPHA-PS3-RELATED"/>
    <property type="match status" value="1"/>
</dbReference>
<evidence type="ECO:0000259" key="16">
    <source>
        <dbReference type="Pfam" id="PF20805"/>
    </source>
</evidence>
<evidence type="ECO:0000256" key="10">
    <source>
        <dbReference type="ARBA" id="ARBA00023170"/>
    </source>
</evidence>
<dbReference type="Proteomes" id="UP000677054">
    <property type="component" value="Unassembled WGS sequence"/>
</dbReference>
<evidence type="ECO:0000313" key="17">
    <source>
        <dbReference type="EMBL" id="CAD7244696.1"/>
    </source>
</evidence>
<dbReference type="InterPro" id="IPR048285">
    <property type="entry name" value="Integrin_alpha_Ig-like_2"/>
</dbReference>
<feature type="signal peptide" evidence="13">
    <location>
        <begin position="1"/>
        <end position="18"/>
    </location>
</feature>
<dbReference type="GO" id="GO:0005178">
    <property type="term" value="F:integrin binding"/>
    <property type="evidence" value="ECO:0007669"/>
    <property type="project" value="TreeGrafter"/>
</dbReference>
<dbReference type="GO" id="GO:0007229">
    <property type="term" value="P:integrin-mediated signaling pathway"/>
    <property type="evidence" value="ECO:0007669"/>
    <property type="project" value="UniProtKB-KW"/>
</dbReference>
<dbReference type="Gene3D" id="2.60.40.1510">
    <property type="entry name" value="ntegrin, alpha v. Chain A, domain 3"/>
    <property type="match status" value="1"/>
</dbReference>
<organism evidence="17">
    <name type="scientific">Darwinula stevensoni</name>
    <dbReference type="NCBI Taxonomy" id="69355"/>
    <lineage>
        <taxon>Eukaryota</taxon>
        <taxon>Metazoa</taxon>
        <taxon>Ecdysozoa</taxon>
        <taxon>Arthropoda</taxon>
        <taxon>Crustacea</taxon>
        <taxon>Oligostraca</taxon>
        <taxon>Ostracoda</taxon>
        <taxon>Podocopa</taxon>
        <taxon>Podocopida</taxon>
        <taxon>Darwinulocopina</taxon>
        <taxon>Darwinuloidea</taxon>
        <taxon>Darwinulidae</taxon>
        <taxon>Darwinula</taxon>
    </lineage>
</organism>
<dbReference type="PRINTS" id="PR01185">
    <property type="entry name" value="INTEGRINA"/>
</dbReference>
<dbReference type="Pfam" id="PF08441">
    <property type="entry name" value="Integrin_A_Ig_1"/>
    <property type="match status" value="1"/>
</dbReference>
<dbReference type="Gene3D" id="2.60.40.1530">
    <property type="entry name" value="ntegrin, alpha v. Chain A, domain 4"/>
    <property type="match status" value="1"/>
</dbReference>
<evidence type="ECO:0000256" key="14">
    <source>
        <dbReference type="SAM" id="MobiDB-lite"/>
    </source>
</evidence>
<evidence type="ECO:0000256" key="7">
    <source>
        <dbReference type="ARBA" id="ARBA00022989"/>
    </source>
</evidence>
<keyword evidence="18" id="KW-1185">Reference proteome</keyword>
<feature type="repeat" description="FG-GAP" evidence="12">
    <location>
        <begin position="219"/>
        <end position="280"/>
    </location>
</feature>
<feature type="transmembrane region" description="Helical" evidence="13">
    <location>
        <begin position="954"/>
        <end position="975"/>
    </location>
</feature>
<feature type="domain" description="Integrin alpha first immunoglubulin-like" evidence="15">
    <location>
        <begin position="398"/>
        <end position="507"/>
    </location>
</feature>
<evidence type="ECO:0000256" key="3">
    <source>
        <dbReference type="ARBA" id="ARBA00022692"/>
    </source>
</evidence>
<dbReference type="GO" id="GO:0008305">
    <property type="term" value="C:integrin complex"/>
    <property type="evidence" value="ECO:0007669"/>
    <property type="project" value="InterPro"/>
</dbReference>
<feature type="repeat" description="FG-GAP" evidence="12">
    <location>
        <begin position="350"/>
        <end position="412"/>
    </location>
</feature>
<keyword evidence="4 13" id="KW-0732">Signal</keyword>
<dbReference type="InterPro" id="IPR028994">
    <property type="entry name" value="Integrin_alpha_N"/>
</dbReference>
<dbReference type="PROSITE" id="PS51470">
    <property type="entry name" value="FG_GAP"/>
    <property type="match status" value="5"/>
</dbReference>
<dbReference type="Pfam" id="PF20805">
    <property type="entry name" value="Integrin_A_Ig_2"/>
    <property type="match status" value="1"/>
</dbReference>
<feature type="region of interest" description="Disordered" evidence="14">
    <location>
        <begin position="987"/>
        <end position="1018"/>
    </location>
</feature>
<dbReference type="GO" id="GO:0009897">
    <property type="term" value="C:external side of plasma membrane"/>
    <property type="evidence" value="ECO:0007669"/>
    <property type="project" value="TreeGrafter"/>
</dbReference>
<dbReference type="GO" id="GO:0007160">
    <property type="term" value="P:cell-matrix adhesion"/>
    <property type="evidence" value="ECO:0007669"/>
    <property type="project" value="TreeGrafter"/>
</dbReference>
<dbReference type="InterPro" id="IPR000413">
    <property type="entry name" value="Integrin_alpha"/>
</dbReference>
<dbReference type="Gene3D" id="1.20.5.930">
    <property type="entry name" value="Bicelle-embedded integrin alpha(iib) transmembrane segment"/>
    <property type="match status" value="1"/>
</dbReference>
<dbReference type="GO" id="GO:0007157">
    <property type="term" value="P:heterophilic cell-cell adhesion via plasma membrane cell adhesion molecules"/>
    <property type="evidence" value="ECO:0007669"/>
    <property type="project" value="UniProtKB-ARBA"/>
</dbReference>
<evidence type="ECO:0000256" key="13">
    <source>
        <dbReference type="RuleBase" id="RU003762"/>
    </source>
</evidence>
<dbReference type="Gene3D" id="2.60.40.1460">
    <property type="entry name" value="Integrin domains. Chain A, domain 2"/>
    <property type="match status" value="1"/>
</dbReference>
<reference evidence="17" key="1">
    <citation type="submission" date="2020-11" db="EMBL/GenBank/DDBJ databases">
        <authorList>
            <person name="Tran Van P."/>
        </authorList>
    </citation>
    <scope>NUCLEOTIDE SEQUENCE</scope>
</reference>
<keyword evidence="5" id="KW-0677">Repeat</keyword>
<feature type="repeat" description="FG-GAP" evidence="12">
    <location>
        <begin position="116"/>
        <end position="170"/>
    </location>
</feature>
<dbReference type="OrthoDB" id="6362691at2759"/>
<dbReference type="GO" id="GO:0033627">
    <property type="term" value="P:cell adhesion mediated by integrin"/>
    <property type="evidence" value="ECO:0007669"/>
    <property type="project" value="TreeGrafter"/>
</dbReference>
<dbReference type="Gene3D" id="2.130.10.130">
    <property type="entry name" value="Integrin alpha, N-terminal"/>
    <property type="match status" value="1"/>
</dbReference>
<dbReference type="SUPFAM" id="SSF69318">
    <property type="entry name" value="Integrin alpha N-terminal domain"/>
    <property type="match status" value="1"/>
</dbReference>
<evidence type="ECO:0000256" key="4">
    <source>
        <dbReference type="ARBA" id="ARBA00022729"/>
    </source>
</evidence>
<dbReference type="Pfam" id="PF01839">
    <property type="entry name" value="FG-GAP"/>
    <property type="match status" value="2"/>
</dbReference>
<dbReference type="InterPro" id="IPR032695">
    <property type="entry name" value="Integrin_dom_sf"/>
</dbReference>
<proteinExistence type="inferred from homology"/>
<accession>A0A7R9A1Z5</accession>
<dbReference type="InterPro" id="IPR013649">
    <property type="entry name" value="Integrin_alpha_Ig-like_1"/>
</dbReference>
<keyword evidence="11" id="KW-0325">Glycoprotein</keyword>
<dbReference type="AlphaFoldDB" id="A0A7R9A1Z5"/>
<dbReference type="SMART" id="SM00191">
    <property type="entry name" value="Int_alpha"/>
    <property type="match status" value="5"/>
</dbReference>
<dbReference type="InterPro" id="IPR013517">
    <property type="entry name" value="FG-GAP"/>
</dbReference>
<keyword evidence="8 13" id="KW-0401">Integrin</keyword>
<evidence type="ECO:0000256" key="6">
    <source>
        <dbReference type="ARBA" id="ARBA00022889"/>
    </source>
</evidence>
<feature type="chain" id="PRO_5036509488" description="Integrin alpha-2 domain-containing protein" evidence="13">
    <location>
        <begin position="19"/>
        <end position="1018"/>
    </location>
</feature>
<sequence length="1018" mass="112151">MTLKFFFAFLALLCPVFPFNVDVKHPVIFEDPGIFSGKNLRPSYFGFSVALHNHTDGDSPDPGTWVLVGAPRGNYSSAEYSYDPKDIPEPGLMYKCSLGYPSGDECMEIIVDSTGKQIQGTQIHLYSMGQAGFSVHFPPSQSEVLVGAPGVYNWKGTVIHFGEHFGTGPGYDVNSGFFRDENELLYVAGAPRAGGSQENDMEGKVFVFRFQGGQELPVQIIWEAKGLQLGEYFGSSLASGDFNGDHLTDLAVGAPLSSSHEIGDHGSVTIFATDKLNSDRSKPQEILGKRVIINGSKSPWARFGTSISCLGDINHDGYDDLAVGAPYEEGSGAVYIYLGSQTGIVKVPSQQILASSISPLLKGFGISLSRGLDMDHNKYPDIAVGSYASGHVVLLRSSPVANVSASLKVIPSHLSIDDRSLHVEACLQYSGNYVPEHVEIQVRLQFDSQYIPHRGFWETKHGNTAIHSYSQQLYKGGYNCLNFTARIHPETKDFTKPIHIDMSYQLVGSSLSIGRAGNLFAPSTHDAVTPLWIKGPSRLKRQALENKGNLDDFCKTCPVMGREIQSRTEAIVPFLNNCGDDNICLSDLSISGKFIGFDDNHPYILGSSRTVMLEMVLNNREEPAFLAKAKITLPRNVYLASGPRECLFDKSSDDEESQDVQFLICELANPLNHLESNLTTFVPVGIDKKIEKLTLEVTRIPSGQEWLNVTLQALTNSEDSNISNNIFNLSLPLVTEIDLALSGRSERDQYYFTEEKDRPEDLRGTPNLVQFVHQFTLSKYRPSPAPQVEVTFFFPLNLTRKGQTHQLIQLFPPKALLGGKPIICDVREMDRNGWTHKQETFQPVTSPPRLLGGASVTLDCSQPGISCAVVVCFVGPLSSQPPPASFLFRLQANLNIIESQYSVKGMVLYRSEGLAVVSGLPETFQPHDDWPDMATVNTLLVSGTPLEPEKVATWIYAVSIAGGILILVFIVMGLVKLGFFRRQKKEEMDAMKGGDKLLEEPLEGKNHKREKEEDNELN</sequence>
<evidence type="ECO:0000256" key="11">
    <source>
        <dbReference type="ARBA" id="ARBA00023180"/>
    </source>
</evidence>
<comment type="subcellular location">
    <subcellularLocation>
        <location evidence="1 13">Membrane</location>
        <topology evidence="1 13">Single-pass type I membrane protein</topology>
    </subcellularLocation>
</comment>
<feature type="domain" description="Integrin alpha second immunoglobulin-like" evidence="16">
    <location>
        <begin position="578"/>
        <end position="726"/>
    </location>
</feature>
<keyword evidence="6 13" id="KW-0130">Cell adhesion</keyword>
<protein>
    <recommendedName>
        <fullName evidence="19">Integrin alpha-2 domain-containing protein</fullName>
    </recommendedName>
</protein>
<name>A0A7R9A1Z5_9CRUS</name>
<dbReference type="InterPro" id="IPR013519">
    <property type="entry name" value="Int_alpha_beta-p"/>
</dbReference>
<dbReference type="SUPFAM" id="SSF69179">
    <property type="entry name" value="Integrin domains"/>
    <property type="match status" value="3"/>
</dbReference>
<evidence type="ECO:0008006" key="19">
    <source>
        <dbReference type="Google" id="ProtNLM"/>
    </source>
</evidence>
<evidence type="ECO:0000256" key="8">
    <source>
        <dbReference type="ARBA" id="ARBA00023037"/>
    </source>
</evidence>
<feature type="repeat" description="FG-GAP" evidence="12">
    <location>
        <begin position="31"/>
        <end position="91"/>
    </location>
</feature>